<evidence type="ECO:0000256" key="6">
    <source>
        <dbReference type="RuleBase" id="RU003634"/>
    </source>
</evidence>
<evidence type="ECO:0000259" key="8">
    <source>
        <dbReference type="Pfam" id="PF02729"/>
    </source>
</evidence>
<evidence type="ECO:0000259" key="7">
    <source>
        <dbReference type="Pfam" id="PF00185"/>
    </source>
</evidence>
<evidence type="ECO:0000256" key="4">
    <source>
        <dbReference type="ARBA" id="ARBA00048772"/>
    </source>
</evidence>
<dbReference type="OrthoDB" id="9802587at2"/>
<dbReference type="NCBIfam" id="TIGR00658">
    <property type="entry name" value="orni_carb_tr"/>
    <property type="match status" value="1"/>
</dbReference>
<dbReference type="InterPro" id="IPR002292">
    <property type="entry name" value="Orn/put_carbamltrans"/>
</dbReference>
<dbReference type="AlphaFoldDB" id="A0A517MKV2"/>
<evidence type="ECO:0000313" key="10">
    <source>
        <dbReference type="Proteomes" id="UP000320672"/>
    </source>
</evidence>
<accession>A0A517MKV2</accession>
<dbReference type="PANTHER" id="PTHR45753">
    <property type="entry name" value="ORNITHINE CARBAMOYLTRANSFERASE, MITOCHONDRIAL"/>
    <property type="match status" value="1"/>
</dbReference>
<dbReference type="PRINTS" id="PR00102">
    <property type="entry name" value="OTCASE"/>
</dbReference>
<dbReference type="EMBL" id="CP036262">
    <property type="protein sequence ID" value="QDS95512.1"/>
    <property type="molecule type" value="Genomic_DNA"/>
</dbReference>
<dbReference type="FunFam" id="3.40.50.1370:FF:000008">
    <property type="entry name" value="Ornithine carbamoyltransferase"/>
    <property type="match status" value="1"/>
</dbReference>
<dbReference type="EC" id="2.1.3.3" evidence="2 5"/>
<dbReference type="NCBIfam" id="NF001986">
    <property type="entry name" value="PRK00779.1"/>
    <property type="match status" value="1"/>
</dbReference>
<dbReference type="Proteomes" id="UP000320672">
    <property type="component" value="Chromosome"/>
</dbReference>
<name>A0A517MKV2_9BACT</name>
<protein>
    <recommendedName>
        <fullName evidence="2 5">Ornithine carbamoyltransferase</fullName>
        <ecNumber evidence="2 5">2.1.3.3</ecNumber>
    </recommendedName>
</protein>
<feature type="domain" description="Aspartate/ornithine carbamoyltransferase Asp/Orn-binding" evidence="7">
    <location>
        <begin position="158"/>
        <end position="310"/>
    </location>
</feature>
<dbReference type="Gene3D" id="3.40.50.1370">
    <property type="entry name" value="Aspartate/ornithine carbamoyltransferase"/>
    <property type="match status" value="2"/>
</dbReference>
<reference evidence="9 10" key="1">
    <citation type="submission" date="2019-02" db="EMBL/GenBank/DDBJ databases">
        <title>Deep-cultivation of Planctomycetes and their phenomic and genomic characterization uncovers novel biology.</title>
        <authorList>
            <person name="Wiegand S."/>
            <person name="Jogler M."/>
            <person name="Boedeker C."/>
            <person name="Pinto D."/>
            <person name="Vollmers J."/>
            <person name="Rivas-Marin E."/>
            <person name="Kohn T."/>
            <person name="Peeters S.H."/>
            <person name="Heuer A."/>
            <person name="Rast P."/>
            <person name="Oberbeckmann S."/>
            <person name="Bunk B."/>
            <person name="Jeske O."/>
            <person name="Meyerdierks A."/>
            <person name="Storesund J.E."/>
            <person name="Kallscheuer N."/>
            <person name="Luecker S."/>
            <person name="Lage O.M."/>
            <person name="Pohl T."/>
            <person name="Merkel B.J."/>
            <person name="Hornburger P."/>
            <person name="Mueller R.-W."/>
            <person name="Bruemmer F."/>
            <person name="Labrenz M."/>
            <person name="Spormann A.M."/>
            <person name="Op den Camp H."/>
            <person name="Overmann J."/>
            <person name="Amann R."/>
            <person name="Jetten M.S.M."/>
            <person name="Mascher T."/>
            <person name="Medema M.H."/>
            <person name="Devos D.P."/>
            <person name="Kaster A.-K."/>
            <person name="Ovreas L."/>
            <person name="Rohde M."/>
            <person name="Galperin M.Y."/>
            <person name="Jogler C."/>
        </authorList>
    </citation>
    <scope>NUCLEOTIDE SEQUENCE [LARGE SCALE GENOMIC DNA]</scope>
    <source>
        <strain evidence="9 10">FF011L</strain>
    </source>
</reference>
<comment type="catalytic activity">
    <reaction evidence="4">
        <text>carbamoyl phosphate + L-ornithine = L-citrulline + phosphate + H(+)</text>
        <dbReference type="Rhea" id="RHEA:19513"/>
        <dbReference type="ChEBI" id="CHEBI:15378"/>
        <dbReference type="ChEBI" id="CHEBI:43474"/>
        <dbReference type="ChEBI" id="CHEBI:46911"/>
        <dbReference type="ChEBI" id="CHEBI:57743"/>
        <dbReference type="ChEBI" id="CHEBI:58228"/>
        <dbReference type="EC" id="2.1.3.3"/>
    </reaction>
</comment>
<evidence type="ECO:0000313" key="9">
    <source>
        <dbReference type="EMBL" id="QDS95512.1"/>
    </source>
</evidence>
<dbReference type="Pfam" id="PF02729">
    <property type="entry name" value="OTCace_N"/>
    <property type="match status" value="1"/>
</dbReference>
<evidence type="ECO:0000256" key="1">
    <source>
        <dbReference type="ARBA" id="ARBA00007805"/>
    </source>
</evidence>
<comment type="similarity">
    <text evidence="1">Belongs to the aspartate/ornithine carbamoyltransferase superfamily. OTCase family.</text>
</comment>
<dbReference type="KEGG" id="rml:FF011L_43090"/>
<dbReference type="InterPro" id="IPR006130">
    <property type="entry name" value="Asp/Orn_carbamoylTrfase"/>
</dbReference>
<keyword evidence="10" id="KW-1185">Reference proteome</keyword>
<proteinExistence type="inferred from homology"/>
<dbReference type="GO" id="GO:0042450">
    <property type="term" value="P:L-arginine biosynthetic process via ornithine"/>
    <property type="evidence" value="ECO:0007669"/>
    <property type="project" value="UniProtKB-UniRule"/>
</dbReference>
<keyword evidence="3 6" id="KW-0808">Transferase</keyword>
<dbReference type="GO" id="GO:0019240">
    <property type="term" value="P:citrulline biosynthetic process"/>
    <property type="evidence" value="ECO:0007669"/>
    <property type="project" value="TreeGrafter"/>
</dbReference>
<feature type="domain" description="Aspartate/ornithine carbamoyltransferase carbamoyl-P binding" evidence="8">
    <location>
        <begin position="2"/>
        <end position="140"/>
    </location>
</feature>
<evidence type="ECO:0000256" key="3">
    <source>
        <dbReference type="ARBA" id="ARBA00022679"/>
    </source>
</evidence>
<dbReference type="RefSeq" id="WP_145353685.1">
    <property type="nucleotide sequence ID" value="NZ_CP036262.1"/>
</dbReference>
<dbReference type="Pfam" id="PF00185">
    <property type="entry name" value="OTCace"/>
    <property type="match status" value="1"/>
</dbReference>
<sequence length="321" mass="35170">MRHLLTLFDLTPAEVRSILATAVHLKSLLAQGERPPILAGQTLGLLFEKPSLRTRVSFEAGINQLGGGSLFLGEDVGWGKRESPADFTRVLGQFLDGVVCRAKSHSRVEELARYDAMPVINGLTDLSHPCQALADILTVGEVFSQLPDNQFDLASLAGREVLFVGDGNNVARSLALICAILDMPFTLACPNGYAIDDIWIERISKAYPKAKLNRVERPEDAIGSADVIYTDVWTSMGQEAEAAERRQIFAPYRIDEKLLAAAPKTACVLHCLPAIRGEEITQEVIDGDQSQIIRQAGNRMHAQKGLLVWLMAPEWVEANIS</sequence>
<organism evidence="9 10">
    <name type="scientific">Roseimaritima multifibrata</name>
    <dbReference type="NCBI Taxonomy" id="1930274"/>
    <lineage>
        <taxon>Bacteria</taxon>
        <taxon>Pseudomonadati</taxon>
        <taxon>Planctomycetota</taxon>
        <taxon>Planctomycetia</taxon>
        <taxon>Pirellulales</taxon>
        <taxon>Pirellulaceae</taxon>
        <taxon>Roseimaritima</taxon>
    </lineage>
</organism>
<dbReference type="GO" id="GO:0016597">
    <property type="term" value="F:amino acid binding"/>
    <property type="evidence" value="ECO:0007669"/>
    <property type="project" value="InterPro"/>
</dbReference>
<dbReference type="GO" id="GO:0004585">
    <property type="term" value="F:ornithine carbamoyltransferase activity"/>
    <property type="evidence" value="ECO:0007669"/>
    <property type="project" value="UniProtKB-UniRule"/>
</dbReference>
<dbReference type="SUPFAM" id="SSF53671">
    <property type="entry name" value="Aspartate/ornithine carbamoyltransferase"/>
    <property type="match status" value="1"/>
</dbReference>
<dbReference type="InterPro" id="IPR006131">
    <property type="entry name" value="Asp_carbamoyltransf_Asp/Orn-bd"/>
</dbReference>
<dbReference type="InterPro" id="IPR006132">
    <property type="entry name" value="Asp/Orn_carbamoyltranf_P-bd"/>
</dbReference>
<dbReference type="PANTHER" id="PTHR45753:SF3">
    <property type="entry name" value="ORNITHINE TRANSCARBAMYLASE, MITOCHONDRIAL"/>
    <property type="match status" value="1"/>
</dbReference>
<gene>
    <name evidence="9" type="primary">argF</name>
    <name evidence="9" type="ORF">FF011L_43090</name>
</gene>
<dbReference type="PRINTS" id="PR00100">
    <property type="entry name" value="AOTCASE"/>
</dbReference>
<evidence type="ECO:0000256" key="5">
    <source>
        <dbReference type="NCBIfam" id="TIGR00658"/>
    </source>
</evidence>
<evidence type="ECO:0000256" key="2">
    <source>
        <dbReference type="ARBA" id="ARBA00013007"/>
    </source>
</evidence>
<dbReference type="InterPro" id="IPR036901">
    <property type="entry name" value="Asp/Orn_carbamoylTrfase_sf"/>
</dbReference>